<gene>
    <name evidence="1" type="ORF">GMARGA_LOCUS45494</name>
</gene>
<dbReference type="Proteomes" id="UP000789901">
    <property type="component" value="Unassembled WGS sequence"/>
</dbReference>
<reference evidence="1 2" key="1">
    <citation type="submission" date="2021-06" db="EMBL/GenBank/DDBJ databases">
        <authorList>
            <person name="Kallberg Y."/>
            <person name="Tangrot J."/>
            <person name="Rosling A."/>
        </authorList>
    </citation>
    <scope>NUCLEOTIDE SEQUENCE [LARGE SCALE GENOMIC DNA]</scope>
    <source>
        <strain evidence="1 2">120-4 pot B 10/14</strain>
    </source>
</reference>
<comment type="caution">
    <text evidence="1">The sequence shown here is derived from an EMBL/GenBank/DDBJ whole genome shotgun (WGS) entry which is preliminary data.</text>
</comment>
<evidence type="ECO:0000313" key="2">
    <source>
        <dbReference type="Proteomes" id="UP000789901"/>
    </source>
</evidence>
<proteinExistence type="predicted"/>
<accession>A0ABN7XMW8</accession>
<dbReference type="EMBL" id="CAJVQB010162454">
    <property type="protein sequence ID" value="CAG8856673.1"/>
    <property type="molecule type" value="Genomic_DNA"/>
</dbReference>
<name>A0ABN7XMW8_GIGMA</name>
<keyword evidence="2" id="KW-1185">Reference proteome</keyword>
<evidence type="ECO:0000313" key="1">
    <source>
        <dbReference type="EMBL" id="CAG8856673.1"/>
    </source>
</evidence>
<protein>
    <submittedName>
        <fullName evidence="1">1364_t:CDS:1</fullName>
    </submittedName>
</protein>
<feature type="non-terminal residue" evidence="1">
    <location>
        <position position="1"/>
    </location>
</feature>
<organism evidence="1 2">
    <name type="scientific">Gigaspora margarita</name>
    <dbReference type="NCBI Taxonomy" id="4874"/>
    <lineage>
        <taxon>Eukaryota</taxon>
        <taxon>Fungi</taxon>
        <taxon>Fungi incertae sedis</taxon>
        <taxon>Mucoromycota</taxon>
        <taxon>Glomeromycotina</taxon>
        <taxon>Glomeromycetes</taxon>
        <taxon>Diversisporales</taxon>
        <taxon>Gigasporaceae</taxon>
        <taxon>Gigaspora</taxon>
    </lineage>
</organism>
<sequence length="72" mass="8358">FESVNSENSEVSNSDFTDFSSLLSQLHFLVRSEPLRVFISLPLARYIISWYRANNIYSLILNNMVRLICAEN</sequence>
<feature type="non-terminal residue" evidence="1">
    <location>
        <position position="72"/>
    </location>
</feature>